<evidence type="ECO:0000256" key="1">
    <source>
        <dbReference type="SAM" id="MobiDB-lite"/>
    </source>
</evidence>
<keyword evidence="2" id="KW-0812">Transmembrane</keyword>
<keyword evidence="6" id="KW-1185">Reference proteome</keyword>
<keyword evidence="2" id="KW-1133">Transmembrane helix</keyword>
<keyword evidence="2" id="KW-0472">Membrane</keyword>
<dbReference type="EMBL" id="JBANBB010000001">
    <property type="protein sequence ID" value="MEK0306138.1"/>
    <property type="molecule type" value="Genomic_DNA"/>
</dbReference>
<reference evidence="5 6" key="1">
    <citation type="submission" date="2024-02" db="EMBL/GenBank/DDBJ databases">
        <title>Bifidobacterium honeyensis sp. nov., isolated from the comb honey.</title>
        <authorList>
            <person name="Liu W."/>
            <person name="Li Y."/>
        </authorList>
    </citation>
    <scope>NUCLEOTIDE SEQUENCE [LARGE SCALE GENOMIC DNA]</scope>
    <source>
        <strain evidence="5 6">IMAU50988</strain>
    </source>
</reference>
<evidence type="ECO:0000259" key="3">
    <source>
        <dbReference type="Pfam" id="PF09972"/>
    </source>
</evidence>
<comment type="caution">
    <text evidence="5">The sequence shown here is derived from an EMBL/GenBank/DDBJ whole genome shotgun (WGS) entry which is preliminary data.</text>
</comment>
<dbReference type="RefSeq" id="WP_340468670.1">
    <property type="nucleotide sequence ID" value="NZ_JBANBB010000001.1"/>
</dbReference>
<feature type="transmembrane region" description="Helical" evidence="2">
    <location>
        <begin position="342"/>
        <end position="364"/>
    </location>
</feature>
<name>A0ABU8ZMT5_9BIFI</name>
<feature type="region of interest" description="Disordered" evidence="1">
    <location>
        <begin position="1"/>
        <end position="29"/>
    </location>
</feature>
<evidence type="ECO:0000313" key="6">
    <source>
        <dbReference type="Proteomes" id="UP001373159"/>
    </source>
</evidence>
<proteinExistence type="predicted"/>
<organism evidence="5 6">
    <name type="scientific">Bifidobacterium favimelis</name>
    <dbReference type="NCBI Taxonomy" id="3122979"/>
    <lineage>
        <taxon>Bacteria</taxon>
        <taxon>Bacillati</taxon>
        <taxon>Actinomycetota</taxon>
        <taxon>Actinomycetes</taxon>
        <taxon>Bifidobacteriales</taxon>
        <taxon>Bifidobacteriaceae</taxon>
        <taxon>Bifidobacterium</taxon>
    </lineage>
</organism>
<feature type="transmembrane region" description="Helical" evidence="2">
    <location>
        <begin position="547"/>
        <end position="565"/>
    </location>
</feature>
<dbReference type="Pfam" id="PF20990">
    <property type="entry name" value="DUF2207_C"/>
    <property type="match status" value="1"/>
</dbReference>
<evidence type="ECO:0000259" key="4">
    <source>
        <dbReference type="Pfam" id="PF20990"/>
    </source>
</evidence>
<accession>A0ABU8ZMT5</accession>
<feature type="transmembrane region" description="Helical" evidence="2">
    <location>
        <begin position="37"/>
        <end position="58"/>
    </location>
</feature>
<gene>
    <name evidence="5" type="ORF">V8P97_01425</name>
</gene>
<feature type="domain" description="Predicted membrane protein YciQ-like C-terminal" evidence="4">
    <location>
        <begin position="378"/>
        <end position="650"/>
    </location>
</feature>
<sequence>MDGEYQQPGEVLSGGKDLNDAGQDGAGGKGSWNSKRFLKSLLVAILFTAVVAVGALVMSRGEKPDLSYNTLDYDVTVQANGDMRIKQRIDVRLLARENQDGDEKPWRQLFQRYTLNEDKLTGISDISVKDVTAGREYGETGPITPSDVSDTPNWDGQWANKWYLARVNGIDLLPYHYEQGKSGCEKFDSNCQVELGWNIPEVKADEHRVFEVSMTFHGVVTAHADVASFQWEPFGRSNETSIGRVNGTVHLPQGVTESNSKAWLHFSGTSQTSRDKDGTLHFTAFEVVPYQHLDVVSTFDVDMTHDVVRRDPNPAGNAIATSEDYQEATARKEAQEHSRSRLVYATTVILIGIIISLVLIRLAFSSYKASQYQGGTIYRRDPPDLSPAAAGAINDVISDASSGRSGQMAATMLSLASKGAISIYPGPVSDYQGDGVVAQTGGLVAKLGSMIGKKQDDKTSTVAINPVCSQARPSLNLSPSEDAALCILEAAAAQLGDGVNVFDLKQMSKVLQEDPSNSENLMVHFNNSVDAEVQPLHATRNRVGRNLLAGITLLLCIFFVIMLAVVGKNLYGLYMTIIPIMSAVFSIRYGRTLVLTPQGQQWAGQVEGLKRYMLDFSEFADRGTQDLVLWGRYLVYAAAFGISDKVMQQLAQAYPQITDRDWLDSNANGSLIYQAYHSSSSPGGWSRNGFGDQAGLSPTSSMPTSFAYGFDDLGSQLTASFADIQHTISATYTSGSSGGSFSGGGFSGSSGGSGGGSFGGR</sequence>
<evidence type="ECO:0000313" key="5">
    <source>
        <dbReference type="EMBL" id="MEK0306138.1"/>
    </source>
</evidence>
<dbReference type="Proteomes" id="UP001373159">
    <property type="component" value="Unassembled WGS sequence"/>
</dbReference>
<dbReference type="InterPro" id="IPR018702">
    <property type="entry name" value="DUF2207"/>
</dbReference>
<protein>
    <submittedName>
        <fullName evidence="5">DUF2207 domain-containing protein</fullName>
    </submittedName>
</protein>
<dbReference type="Pfam" id="PF09972">
    <property type="entry name" value="DUF2207"/>
    <property type="match status" value="1"/>
</dbReference>
<feature type="domain" description="DUF2207" evidence="3">
    <location>
        <begin position="69"/>
        <end position="299"/>
    </location>
</feature>
<feature type="transmembrane region" description="Helical" evidence="2">
    <location>
        <begin position="571"/>
        <end position="590"/>
    </location>
</feature>
<dbReference type="InterPro" id="IPR048389">
    <property type="entry name" value="YciQ-like_C"/>
</dbReference>
<evidence type="ECO:0000256" key="2">
    <source>
        <dbReference type="SAM" id="Phobius"/>
    </source>
</evidence>